<dbReference type="InterPro" id="IPR023214">
    <property type="entry name" value="HAD_sf"/>
</dbReference>
<evidence type="ECO:0000313" key="2">
    <source>
        <dbReference type="Proteomes" id="UP000228906"/>
    </source>
</evidence>
<dbReference type="Proteomes" id="UP000228906">
    <property type="component" value="Unassembled WGS sequence"/>
</dbReference>
<evidence type="ECO:0008006" key="3">
    <source>
        <dbReference type="Google" id="ProtNLM"/>
    </source>
</evidence>
<dbReference type="EMBL" id="PFAV01000071">
    <property type="protein sequence ID" value="PIR90870.1"/>
    <property type="molecule type" value="Genomic_DNA"/>
</dbReference>
<name>A0A2H0UXQ5_9BACT</name>
<reference evidence="2" key="1">
    <citation type="submission" date="2017-09" db="EMBL/GenBank/DDBJ databases">
        <title>Depth-based differentiation of microbial function through sediment-hosted aquifers and enrichment of novel symbionts in the deep terrestrial subsurface.</title>
        <authorList>
            <person name="Probst A.J."/>
            <person name="Ladd B."/>
            <person name="Jarett J.K."/>
            <person name="Geller-Mcgrath D.E."/>
            <person name="Sieber C.M.K."/>
            <person name="Emerson J.B."/>
            <person name="Anantharaman K."/>
            <person name="Thomas B.C."/>
            <person name="Malmstrom R."/>
            <person name="Stieglmeier M."/>
            <person name="Klingl A."/>
            <person name="Woyke T."/>
            <person name="Ryan C.M."/>
            <person name="Banfield J.F."/>
        </authorList>
    </citation>
    <scope>NUCLEOTIDE SEQUENCE [LARGE SCALE GENOMIC DNA]</scope>
</reference>
<accession>A0A2H0UXQ5</accession>
<dbReference type="AlphaFoldDB" id="A0A2H0UXQ5"/>
<dbReference type="InterPro" id="IPR036412">
    <property type="entry name" value="HAD-like_sf"/>
</dbReference>
<organism evidence="1 2">
    <name type="scientific">bacterium (Candidatus Gribaldobacteria) CG10_big_fil_rev_8_21_14_0_10_41_12</name>
    <dbReference type="NCBI Taxonomy" id="2014277"/>
    <lineage>
        <taxon>Bacteria</taxon>
        <taxon>Candidatus Gribaldobacteria</taxon>
    </lineage>
</organism>
<proteinExistence type="predicted"/>
<sequence>MKKQIKAKVLAVDFDGVIHKYSKGWVDGTIYDKPMPGASEIMGELTKRGLGIIIHTTRLNPEVRNLTEVEQQTQMINQWLKKNNFVKGEHYQAITALKPKASYYIDDRAIKFTDWPKIREFFLLK</sequence>
<gene>
    <name evidence="1" type="ORF">COU03_03800</name>
</gene>
<comment type="caution">
    <text evidence="1">The sequence shown here is derived from an EMBL/GenBank/DDBJ whole genome shotgun (WGS) entry which is preliminary data.</text>
</comment>
<dbReference type="SUPFAM" id="SSF56784">
    <property type="entry name" value="HAD-like"/>
    <property type="match status" value="1"/>
</dbReference>
<protein>
    <recommendedName>
        <fullName evidence="3">Phosphoheptose isomerase</fullName>
    </recommendedName>
</protein>
<evidence type="ECO:0000313" key="1">
    <source>
        <dbReference type="EMBL" id="PIR90870.1"/>
    </source>
</evidence>
<dbReference type="Gene3D" id="3.40.50.1000">
    <property type="entry name" value="HAD superfamily/HAD-like"/>
    <property type="match status" value="1"/>
</dbReference>